<dbReference type="RefSeq" id="WP_182532575.1">
    <property type="nucleotide sequence ID" value="NZ_JACGXL010000007.1"/>
</dbReference>
<proteinExistence type="predicted"/>
<sequence>MTEHRSPASWWLFAIGLFAAAAAAQDRFAGRWTIARGDAAPWVGTTGAVDPAEVKRLVGQHVTFEAKRIRGPAPLGCDGPHYALENVPAEGLFQGGLAEYGDPALGADALATRIGFARRPIATLDTGCEIDFHATGDDELLFALNNVIYRLHRDAAHASPPRKTP</sequence>
<name>A0A839F638_9GAMM</name>
<protein>
    <submittedName>
        <fullName evidence="1">Uncharacterized protein</fullName>
    </submittedName>
</protein>
<reference evidence="1 2" key="1">
    <citation type="submission" date="2020-07" db="EMBL/GenBank/DDBJ databases">
        <title>Genomic Encyclopedia of Type Strains, Phase IV (KMG-V): Genome sequencing to study the core and pangenomes of soil and plant-associated prokaryotes.</title>
        <authorList>
            <person name="Whitman W."/>
        </authorList>
    </citation>
    <scope>NUCLEOTIDE SEQUENCE [LARGE SCALE GENOMIC DNA]</scope>
    <source>
        <strain evidence="1 2">RH2WT43</strain>
    </source>
</reference>
<dbReference type="AlphaFoldDB" id="A0A839F638"/>
<evidence type="ECO:0000313" key="1">
    <source>
        <dbReference type="EMBL" id="MBA8889532.1"/>
    </source>
</evidence>
<keyword evidence="2" id="KW-1185">Reference proteome</keyword>
<gene>
    <name evidence="1" type="ORF">FHW12_003778</name>
</gene>
<comment type="caution">
    <text evidence="1">The sequence shown here is derived from an EMBL/GenBank/DDBJ whole genome shotgun (WGS) entry which is preliminary data.</text>
</comment>
<organism evidence="1 2">
    <name type="scientific">Dokdonella fugitiva</name>
    <dbReference type="NCBI Taxonomy" id="328517"/>
    <lineage>
        <taxon>Bacteria</taxon>
        <taxon>Pseudomonadati</taxon>
        <taxon>Pseudomonadota</taxon>
        <taxon>Gammaproteobacteria</taxon>
        <taxon>Lysobacterales</taxon>
        <taxon>Rhodanobacteraceae</taxon>
        <taxon>Dokdonella</taxon>
    </lineage>
</organism>
<evidence type="ECO:0000313" key="2">
    <source>
        <dbReference type="Proteomes" id="UP000550401"/>
    </source>
</evidence>
<dbReference type="EMBL" id="JACGXL010000007">
    <property type="protein sequence ID" value="MBA8889532.1"/>
    <property type="molecule type" value="Genomic_DNA"/>
</dbReference>
<dbReference type="Proteomes" id="UP000550401">
    <property type="component" value="Unassembled WGS sequence"/>
</dbReference>
<accession>A0A839F638</accession>